<dbReference type="PANTHER" id="PTHR45919:SF1">
    <property type="entry name" value="GDP-MAN:MAN(3)GLCNAC(2)-PP-DOL ALPHA-1,2-MANNOSYLTRANSFERASE"/>
    <property type="match status" value="1"/>
</dbReference>
<comment type="catalytic activity">
    <reaction evidence="11 12">
        <text>an alpha-D-Man-(1-&gt;3)-[alpha-D-Man-(1-&gt;6)]-beta-D-Man-(1-&gt;4)-beta-D-GlcNAc-(1-&gt;4)-alpha-D-GlcNAc-diphospho-di-trans,poly-cis-dolichol + 2 GDP-alpha-D-mannose = an alpha-D-Man-(1-&gt;2)-alpha-D-Man-(1-&gt;2)-alpha-D-Man-(1-&gt;3)-[alpha-D-Man-(1-&gt;6)]-beta-D-Man-(1-&gt;4)-beta-D-GlcNAc-(1-&gt;4)-alpha-D-GlcNAc-diphospho-di-trans,poly-cis-dolichol + 2 GDP + 2 H(+)</text>
        <dbReference type="Rhea" id="RHEA:29523"/>
        <dbReference type="Rhea" id="RHEA-COMP:19515"/>
        <dbReference type="Rhea" id="RHEA-COMP:19516"/>
        <dbReference type="ChEBI" id="CHEBI:15378"/>
        <dbReference type="ChEBI" id="CHEBI:57527"/>
        <dbReference type="ChEBI" id="CHEBI:58189"/>
        <dbReference type="ChEBI" id="CHEBI:132511"/>
        <dbReference type="ChEBI" id="CHEBI:132515"/>
        <dbReference type="EC" id="2.4.1.131"/>
    </reaction>
    <physiologicalReaction direction="left-to-right" evidence="11 12">
        <dbReference type="Rhea" id="RHEA:29524"/>
    </physiologicalReaction>
</comment>
<comment type="subcellular location">
    <subcellularLocation>
        <location evidence="1">Endoplasmic reticulum membrane</location>
        <topology evidence="1">Single-pass membrane protein</topology>
    </subcellularLocation>
</comment>
<dbReference type="GO" id="GO:0005789">
    <property type="term" value="C:endoplasmic reticulum membrane"/>
    <property type="evidence" value="ECO:0007669"/>
    <property type="project" value="UniProtKB-SubCell"/>
</dbReference>
<dbReference type="EC" id="2.4.1.131" evidence="3 12"/>
<evidence type="ECO:0000256" key="2">
    <source>
        <dbReference type="ARBA" id="ARBA00004922"/>
    </source>
</evidence>
<feature type="chain" id="PRO_5007871807" description="GDP-Man:Man(3)GlcNAc(2)-PP-Dol alpha-1,2-mannosyltransferase" evidence="13">
    <location>
        <begin position="24"/>
        <end position="492"/>
    </location>
</feature>
<comment type="similarity">
    <text evidence="12">Belongs to the glycosyltransferase group 1 family. Glycosyltransferase 4 subfamily.</text>
</comment>
<evidence type="ECO:0000256" key="9">
    <source>
        <dbReference type="ARBA" id="ARBA00022989"/>
    </source>
</evidence>
<evidence type="ECO:0000256" key="12">
    <source>
        <dbReference type="RuleBase" id="RU367051"/>
    </source>
</evidence>
<evidence type="ECO:0000256" key="4">
    <source>
        <dbReference type="ARBA" id="ARBA00022018"/>
    </source>
</evidence>
<evidence type="ECO:0000256" key="11">
    <source>
        <dbReference type="ARBA" id="ARBA00045065"/>
    </source>
</evidence>
<keyword evidence="5 12" id="KW-0328">Glycosyltransferase</keyword>
<evidence type="ECO:0000256" key="1">
    <source>
        <dbReference type="ARBA" id="ARBA00004389"/>
    </source>
</evidence>
<evidence type="ECO:0000256" key="6">
    <source>
        <dbReference type="ARBA" id="ARBA00022679"/>
    </source>
</evidence>
<keyword evidence="9" id="KW-1133">Transmembrane helix</keyword>
<dbReference type="InterPro" id="IPR038013">
    <property type="entry name" value="ALG11"/>
</dbReference>
<sequence length="492" mass="54745">MIWLSCILFLAVLAIFRVRKLRASNVSRRANVLRSLGVSDIQQKRILGFFHPYCNAGGGGERVLWTAIAMIQRTEPDVINVVYSGDTDASKQAIIDKVKARFDIALDPATLHFIFLRSRHLVEDAAWPRFTLIGQSLGSMYLAWEAMSALIPDLYIDTMGYAFTFHVVKWVGGVPAGAYVHYPTISTAMVARVQSRPTLFSRGKLLYYRLFMYYYALSLRSADFIMANGTWTTNHVNQILGHQDRLLDAVHFVPPLAIVKLMEPESPPKHARTVFPPCDTREMAAFPLEGRQRIVLSVAQFRPEKDHAAMLHALHDFFQAHPEMRDVKMVLVGGSRNAGDAARIEGLRALAVELGIENSVEFVVNAPYPLMLSWLARASLGINTMVDEHFGINVVEYMAAGLIPVAHASAGPLLDIAVPFQGQPTGFHATTPQTFATAFHDALSLPLAEELAMRQRARALAISKFSEAEFEKGWNASGWKEWLVAPAKAKQE</sequence>
<comment type="function">
    <text evidence="12">GDP-Man:Man(3)GlcNAc(2)-PP-Dol alpha-1,2-mannosyltransferase that operates in the biosynthetic pathway of dolichol-linked oligosaccharides, the glycan precursors employed in protein asparagine (N)-glycosylation. The assembly of dolichol-linked oligosaccharides begins on the cytosolic side of the endoplasmic reticulum membrane and finishes in its lumen. The sequential addition of sugars to dolichol pyrophosphate produces dolichol-linked oligosaccharides containing fourteen sugars, including two GlcNAcs, nine mannoses and three glucoses. Once assembled, the oligosaccharide is transferred from the lipid to nascent proteins by oligosaccharyltransferases. Catalyzes, on the cytoplasmic face of the endoplasmic reticulum, the addition of the fourth and fifth mannose residues to the dolichol-linked oligosaccharide chain, to produce Man(5)GlcNAc(2)-PP-dolichol core oligosaccharide.</text>
</comment>
<evidence type="ECO:0000256" key="10">
    <source>
        <dbReference type="ARBA" id="ARBA00023136"/>
    </source>
</evidence>
<dbReference type="OrthoDB" id="2276068at2759"/>
<dbReference type="UniPathway" id="UPA00378"/>
<dbReference type="STRING" id="436010.A0A166CRM4"/>
<dbReference type="GO" id="GO:0004377">
    <property type="term" value="F:GDP-Man:Man(3)GlcNAc(2)-PP-Dol alpha-1,2-mannosyltransferase activity"/>
    <property type="evidence" value="ECO:0007669"/>
    <property type="project" value="UniProtKB-UniRule"/>
</dbReference>
<name>A0A166CRM4_9AGAM</name>
<dbReference type="PANTHER" id="PTHR45919">
    <property type="entry name" value="GDP-MAN:MAN(3)GLCNAC(2)-PP-DOL ALPHA-1,2-MANNOSYLTRANSFERASE"/>
    <property type="match status" value="1"/>
</dbReference>
<keyword evidence="17" id="KW-1185">Reference proteome</keyword>
<dbReference type="InterPro" id="IPR001296">
    <property type="entry name" value="Glyco_trans_1"/>
</dbReference>
<dbReference type="AlphaFoldDB" id="A0A166CRM4"/>
<keyword evidence="6 12" id="KW-0808">Transferase</keyword>
<evidence type="ECO:0000313" key="16">
    <source>
        <dbReference type="EMBL" id="KZP13933.1"/>
    </source>
</evidence>
<protein>
    <recommendedName>
        <fullName evidence="4 12">GDP-Man:Man(3)GlcNAc(2)-PP-Dol alpha-1,2-mannosyltransferase</fullName>
        <ecNumber evidence="3 12">2.4.1.131</ecNumber>
    </recommendedName>
</protein>
<dbReference type="InterPro" id="IPR031814">
    <property type="entry name" value="ALG11_N"/>
</dbReference>
<dbReference type="CDD" id="cd03806">
    <property type="entry name" value="GT4_ALG11-like"/>
    <property type="match status" value="1"/>
</dbReference>
<reference evidence="16 17" key="1">
    <citation type="journal article" date="2016" name="Mol. Biol. Evol.">
        <title>Comparative Genomics of Early-Diverging Mushroom-Forming Fungi Provides Insights into the Origins of Lignocellulose Decay Capabilities.</title>
        <authorList>
            <person name="Nagy L.G."/>
            <person name="Riley R."/>
            <person name="Tritt A."/>
            <person name="Adam C."/>
            <person name="Daum C."/>
            <person name="Floudas D."/>
            <person name="Sun H."/>
            <person name="Yadav J.S."/>
            <person name="Pangilinan J."/>
            <person name="Larsson K.H."/>
            <person name="Matsuura K."/>
            <person name="Barry K."/>
            <person name="Labutti K."/>
            <person name="Kuo R."/>
            <person name="Ohm R.A."/>
            <person name="Bhattacharya S.S."/>
            <person name="Shirouzu T."/>
            <person name="Yoshinaga Y."/>
            <person name="Martin F.M."/>
            <person name="Grigoriev I.V."/>
            <person name="Hibbett D.S."/>
        </authorList>
    </citation>
    <scope>NUCLEOTIDE SEQUENCE [LARGE SCALE GENOMIC DNA]</scope>
    <source>
        <strain evidence="16 17">CBS 109695</strain>
    </source>
</reference>
<proteinExistence type="inferred from homology"/>
<dbReference type="SUPFAM" id="SSF53756">
    <property type="entry name" value="UDP-Glycosyltransferase/glycogen phosphorylase"/>
    <property type="match status" value="1"/>
</dbReference>
<feature type="domain" description="Glycosyl transferase family 1" evidence="14">
    <location>
        <begin position="283"/>
        <end position="457"/>
    </location>
</feature>
<evidence type="ECO:0000313" key="17">
    <source>
        <dbReference type="Proteomes" id="UP000076532"/>
    </source>
</evidence>
<evidence type="ECO:0000256" key="3">
    <source>
        <dbReference type="ARBA" id="ARBA00012645"/>
    </source>
</evidence>
<organism evidence="16 17">
    <name type="scientific">Athelia psychrophila</name>
    <dbReference type="NCBI Taxonomy" id="1759441"/>
    <lineage>
        <taxon>Eukaryota</taxon>
        <taxon>Fungi</taxon>
        <taxon>Dikarya</taxon>
        <taxon>Basidiomycota</taxon>
        <taxon>Agaricomycotina</taxon>
        <taxon>Agaricomycetes</taxon>
        <taxon>Agaricomycetidae</taxon>
        <taxon>Atheliales</taxon>
        <taxon>Atheliaceae</taxon>
        <taxon>Athelia</taxon>
    </lineage>
</organism>
<dbReference type="GO" id="GO:0006487">
    <property type="term" value="P:protein N-linked glycosylation"/>
    <property type="evidence" value="ECO:0007669"/>
    <property type="project" value="TreeGrafter"/>
</dbReference>
<keyword evidence="7" id="KW-0812">Transmembrane</keyword>
<evidence type="ECO:0000256" key="5">
    <source>
        <dbReference type="ARBA" id="ARBA00022676"/>
    </source>
</evidence>
<feature type="domain" description="ALG11 mannosyltransferase N-terminal" evidence="15">
    <location>
        <begin position="45"/>
        <end position="239"/>
    </location>
</feature>
<evidence type="ECO:0000256" key="7">
    <source>
        <dbReference type="ARBA" id="ARBA00022692"/>
    </source>
</evidence>
<accession>A0A166CRM4</accession>
<comment type="pathway">
    <text evidence="2 12">Protein modification; protein glycosylation.</text>
</comment>
<dbReference type="Proteomes" id="UP000076532">
    <property type="component" value="Unassembled WGS sequence"/>
</dbReference>
<keyword evidence="8 12" id="KW-0256">Endoplasmic reticulum</keyword>
<dbReference type="Pfam" id="PF00534">
    <property type="entry name" value="Glycos_transf_1"/>
    <property type="match status" value="1"/>
</dbReference>
<evidence type="ECO:0000256" key="8">
    <source>
        <dbReference type="ARBA" id="ARBA00022824"/>
    </source>
</evidence>
<dbReference type="Pfam" id="PF15924">
    <property type="entry name" value="ALG11_N"/>
    <property type="match status" value="1"/>
</dbReference>
<keyword evidence="13" id="KW-0732">Signal</keyword>
<evidence type="ECO:0000259" key="15">
    <source>
        <dbReference type="Pfam" id="PF15924"/>
    </source>
</evidence>
<keyword evidence="10" id="KW-0472">Membrane</keyword>
<feature type="signal peptide" evidence="13">
    <location>
        <begin position="1"/>
        <end position="23"/>
    </location>
</feature>
<evidence type="ECO:0000256" key="13">
    <source>
        <dbReference type="SAM" id="SignalP"/>
    </source>
</evidence>
<dbReference type="Gene3D" id="3.40.50.2000">
    <property type="entry name" value="Glycogen Phosphorylase B"/>
    <property type="match status" value="1"/>
</dbReference>
<dbReference type="EMBL" id="KV417625">
    <property type="protein sequence ID" value="KZP13933.1"/>
    <property type="molecule type" value="Genomic_DNA"/>
</dbReference>
<gene>
    <name evidence="16" type="ORF">FIBSPDRAFT_797237</name>
</gene>
<evidence type="ECO:0000259" key="14">
    <source>
        <dbReference type="Pfam" id="PF00534"/>
    </source>
</evidence>